<comment type="caution">
    <text evidence="2">The sequence shown here is derived from an EMBL/GenBank/DDBJ whole genome shotgun (WGS) entry which is preliminary data.</text>
</comment>
<gene>
    <name evidence="2" type="ORF">SDC9_137070</name>
</gene>
<feature type="region of interest" description="Disordered" evidence="1">
    <location>
        <begin position="17"/>
        <end position="90"/>
    </location>
</feature>
<accession>A0A645DL02</accession>
<dbReference type="AlphaFoldDB" id="A0A645DL02"/>
<evidence type="ECO:0000313" key="2">
    <source>
        <dbReference type="EMBL" id="MPM89955.1"/>
    </source>
</evidence>
<protein>
    <submittedName>
        <fullName evidence="2">Uncharacterized protein</fullName>
    </submittedName>
</protein>
<organism evidence="2">
    <name type="scientific">bioreactor metagenome</name>
    <dbReference type="NCBI Taxonomy" id="1076179"/>
    <lineage>
        <taxon>unclassified sequences</taxon>
        <taxon>metagenomes</taxon>
        <taxon>ecological metagenomes</taxon>
    </lineage>
</organism>
<reference evidence="2" key="1">
    <citation type="submission" date="2019-08" db="EMBL/GenBank/DDBJ databases">
        <authorList>
            <person name="Kucharzyk K."/>
            <person name="Murdoch R.W."/>
            <person name="Higgins S."/>
            <person name="Loffler F."/>
        </authorList>
    </citation>
    <scope>NUCLEOTIDE SEQUENCE</scope>
</reference>
<sequence>MPGWAPRTTSASWWRRCTPRASGSSSTGCPVTSRRTIGPSAASTAPHCTSMPTRVRASSPTGEPMSSISGATRSSVSWSPTPCTGCSSSTRMRCGWTRWRPCSTSTTRVRRASGCPTSTAAGRISTRSTCCAM</sequence>
<evidence type="ECO:0000256" key="1">
    <source>
        <dbReference type="SAM" id="MobiDB-lite"/>
    </source>
</evidence>
<dbReference type="EMBL" id="VSSQ01037309">
    <property type="protein sequence ID" value="MPM89955.1"/>
    <property type="molecule type" value="Genomic_DNA"/>
</dbReference>
<name>A0A645DL02_9ZZZZ</name>
<proteinExistence type="predicted"/>
<feature type="compositionally biased region" description="Low complexity" evidence="1">
    <location>
        <begin position="77"/>
        <end position="90"/>
    </location>
</feature>
<feature type="compositionally biased region" description="Polar residues" evidence="1">
    <location>
        <begin position="21"/>
        <end position="76"/>
    </location>
</feature>